<protein>
    <submittedName>
        <fullName evidence="2">Uncharacterized protein</fullName>
    </submittedName>
</protein>
<accession>A0A1Y2M977</accession>
<feature type="compositionally biased region" description="Low complexity" evidence="1">
    <location>
        <begin position="218"/>
        <end position="230"/>
    </location>
</feature>
<dbReference type="AlphaFoldDB" id="A0A1Y2M977"/>
<feature type="region of interest" description="Disordered" evidence="1">
    <location>
        <begin position="325"/>
        <end position="346"/>
    </location>
</feature>
<proteinExistence type="predicted"/>
<evidence type="ECO:0000313" key="3">
    <source>
        <dbReference type="Proteomes" id="UP000193240"/>
    </source>
</evidence>
<evidence type="ECO:0000256" key="1">
    <source>
        <dbReference type="SAM" id="MobiDB-lite"/>
    </source>
</evidence>
<organism evidence="2 3">
    <name type="scientific">Epicoccum nigrum</name>
    <name type="common">Soil fungus</name>
    <name type="synonym">Epicoccum purpurascens</name>
    <dbReference type="NCBI Taxonomy" id="105696"/>
    <lineage>
        <taxon>Eukaryota</taxon>
        <taxon>Fungi</taxon>
        <taxon>Dikarya</taxon>
        <taxon>Ascomycota</taxon>
        <taxon>Pezizomycotina</taxon>
        <taxon>Dothideomycetes</taxon>
        <taxon>Pleosporomycetidae</taxon>
        <taxon>Pleosporales</taxon>
        <taxon>Pleosporineae</taxon>
        <taxon>Didymellaceae</taxon>
        <taxon>Epicoccum</taxon>
    </lineage>
</organism>
<keyword evidence="3" id="KW-1185">Reference proteome</keyword>
<feature type="region of interest" description="Disordered" evidence="1">
    <location>
        <begin position="191"/>
        <end position="248"/>
    </location>
</feature>
<dbReference type="InParanoid" id="A0A1Y2M977"/>
<evidence type="ECO:0000313" key="2">
    <source>
        <dbReference type="EMBL" id="OSS52676.1"/>
    </source>
</evidence>
<feature type="region of interest" description="Disordered" evidence="1">
    <location>
        <begin position="124"/>
        <end position="149"/>
    </location>
</feature>
<feature type="region of interest" description="Disordered" evidence="1">
    <location>
        <begin position="26"/>
        <end position="47"/>
    </location>
</feature>
<gene>
    <name evidence="2" type="ORF">B5807_02620</name>
</gene>
<dbReference type="Proteomes" id="UP000193240">
    <property type="component" value="Unassembled WGS sequence"/>
</dbReference>
<reference evidence="2 3" key="1">
    <citation type="journal article" date="2017" name="Genome Announc.">
        <title>Genome sequence of the saprophytic ascomycete Epicoccum nigrum ICMP 19927 strain isolated from New Zealand.</title>
        <authorList>
            <person name="Fokin M."/>
            <person name="Fleetwood D."/>
            <person name="Weir B.S."/>
            <person name="Villas-Boas S.G."/>
        </authorList>
    </citation>
    <scope>NUCLEOTIDE SEQUENCE [LARGE SCALE GENOMIC DNA]</scope>
    <source>
        <strain evidence="2 3">ICMP 19927</strain>
    </source>
</reference>
<sequence length="346" mass="35972">MELKGERKKTTQWREGDVCIVSVDSKAGSKNSAAEEGETPNVLRPRLETLPRPRAFLAQLVCRKGGEGGPGGIAAPWLRCGERLGEAGEGDLRGCCSPRAGRGAGSPQPPGAGTRFSKKAAFSLGGRGGGFSDEASDSEQCAAFSPPASGLQPPRLLLEIPVEDAQLGSLPHRLAHVAHHRLACPARSVQIRQRRGPCGPQPQPQTQPGLPAETPRRAAAAVQTAPSAAAGDLPGPQAAHDLPHLDAFLGPRGEHPLDDGEPLGLDLELAQAAARAGEAGAQRGVCGRDEAVAPRGDLVEVSVERRVVGRARSVLRERGQGLVLRDGKDGEEDAAQAEHVCGALPP</sequence>
<dbReference type="EMBL" id="KZ107839">
    <property type="protein sequence ID" value="OSS52676.1"/>
    <property type="molecule type" value="Genomic_DNA"/>
</dbReference>
<name>A0A1Y2M977_EPING</name>